<reference evidence="1 2" key="1">
    <citation type="journal article" date="2019" name="Viruses">
        <title>Chapparvovirus DNA Found in 4% of Dogs with Diarrhea.</title>
        <authorList>
            <person name="Fahsbender E."/>
            <person name="Altan E."/>
            <person name="Seguin M.A."/>
            <person name="Young P."/>
            <person name="Estrada M."/>
            <person name="Leutenegger C."/>
            <person name="Delwart E."/>
        </authorList>
    </citation>
    <scope>NUCLEOTIDE SEQUENCE [LARGE SCALE GENOMIC DNA]</scope>
    <source>
        <strain evidence="1 2">IDEXX1</strain>
    </source>
</reference>
<evidence type="ECO:0000313" key="1">
    <source>
        <dbReference type="EMBL" id="QCI31795.1"/>
    </source>
</evidence>
<dbReference type="KEGG" id="vg:80533943"/>
<dbReference type="EMBL" id="MH893826">
    <property type="protein sequence ID" value="QCI31795.1"/>
    <property type="molecule type" value="Genomic_DNA"/>
</dbReference>
<keyword evidence="2" id="KW-1185">Reference proteome</keyword>
<evidence type="ECO:0000313" key="2">
    <source>
        <dbReference type="Proteomes" id="UP000501362"/>
    </source>
</evidence>
<accession>A0A4D6Z0N7</accession>
<organism evidence="1 2">
    <name type="scientific">cachavirus 1A</name>
    <dbReference type="NCBI Taxonomy" id="2575764"/>
    <lineage>
        <taxon>Viruses</taxon>
        <taxon>Monodnaviria</taxon>
        <taxon>Shotokuvirae</taxon>
        <taxon>Cossaviricota</taxon>
        <taxon>Quintoviricetes</taxon>
        <taxon>Piccovirales</taxon>
        <taxon>Parvoviridae</taxon>
        <taxon>Hamaparvovirinae</taxon>
        <taxon>Chaphamaparvovirus</taxon>
        <taxon>Chaphamaparvovirus carnivoran1</taxon>
    </lineage>
</organism>
<sequence>MAEDVSFNNTYMAYWNNMPYVYPNNTLATIVAAETGGNAINTGWHILPTMQWRHFITPKQWITMNINYEAYHVKGYSVTVYNPVPMTQQLAIQGTTAFTAFNNTIYTLGAQDDLYETNWFNWWKDSSMKDFSIAYKEGMFKSGSDGTTQKRTILPIYSWEPHNATTVDDHTFSVDLTSSGSAVWPAPDSSSRPRRPTGCFWDPLNDPSSIMELRPGKNSMTWSWNVHPADENRWFNFDQIAKWAPYVHDNPFLKYNMAGGTGSYVVAPQDDPYKLATDSNCNSDLASDKKCDYTIPDLSFLPIVPMSWFWHEINKSIAASDVMRTYSWRFDGTEYEQYKYPPTQCFIKGLPLFDDNNTHIPTTTQGCFQVTLHLACKKRRSRYYAPTWGPWTWKDIYGIGSDTRMYSNYIRYRTGGARRTWTNVDKNNTTLSQLTKFRETPFGTTPYSRNTTSSITAPIKELVNLIKRHKKTKEPEMIEMQELHHTDDEEIEVITADEATELME</sequence>
<name>A0A4D6Z0N7_9VIRU</name>
<dbReference type="Proteomes" id="UP000501362">
    <property type="component" value="Segment"/>
</dbReference>
<proteinExistence type="predicted"/>
<dbReference type="RefSeq" id="YP_010796451.1">
    <property type="nucleotide sequence ID" value="NC_076028.1"/>
</dbReference>
<protein>
    <submittedName>
        <fullName evidence="1">Capsid protein</fullName>
    </submittedName>
</protein>
<dbReference type="GeneID" id="80533943"/>